<dbReference type="InterPro" id="IPR029063">
    <property type="entry name" value="SAM-dependent_MTases_sf"/>
</dbReference>
<accession>A0A382FGE0</accession>
<gene>
    <name evidence="1" type="ORF">METZ01_LOCUS214041</name>
</gene>
<evidence type="ECO:0000313" key="1">
    <source>
        <dbReference type="EMBL" id="SVB61187.1"/>
    </source>
</evidence>
<dbReference type="Gene3D" id="3.40.50.150">
    <property type="entry name" value="Vaccinia Virus protein VP39"/>
    <property type="match status" value="1"/>
</dbReference>
<reference evidence="1" key="1">
    <citation type="submission" date="2018-05" db="EMBL/GenBank/DDBJ databases">
        <authorList>
            <person name="Lanie J.A."/>
            <person name="Ng W.-L."/>
            <person name="Kazmierczak K.M."/>
            <person name="Andrzejewski T.M."/>
            <person name="Davidsen T.M."/>
            <person name="Wayne K.J."/>
            <person name="Tettelin H."/>
            <person name="Glass J.I."/>
            <person name="Rusch D."/>
            <person name="Podicherti R."/>
            <person name="Tsui H.-C.T."/>
            <person name="Winkler M.E."/>
        </authorList>
    </citation>
    <scope>NUCLEOTIDE SEQUENCE</scope>
</reference>
<protein>
    <recommendedName>
        <fullName evidence="2">Methyltransferase domain-containing protein</fullName>
    </recommendedName>
</protein>
<name>A0A382FGE0_9ZZZZ</name>
<proteinExistence type="predicted"/>
<dbReference type="SUPFAM" id="SSF53335">
    <property type="entry name" value="S-adenosyl-L-methionine-dependent methyltransferases"/>
    <property type="match status" value="1"/>
</dbReference>
<dbReference type="EMBL" id="UINC01049422">
    <property type="protein sequence ID" value="SVB61187.1"/>
    <property type="molecule type" value="Genomic_DNA"/>
</dbReference>
<sequence>MSESLAAEGAIVVGIDLSEAGLEVAKLHLLESGFDIDYQLIPA</sequence>
<evidence type="ECO:0008006" key="2">
    <source>
        <dbReference type="Google" id="ProtNLM"/>
    </source>
</evidence>
<dbReference type="AlphaFoldDB" id="A0A382FGE0"/>
<organism evidence="1">
    <name type="scientific">marine metagenome</name>
    <dbReference type="NCBI Taxonomy" id="408172"/>
    <lineage>
        <taxon>unclassified sequences</taxon>
        <taxon>metagenomes</taxon>
        <taxon>ecological metagenomes</taxon>
    </lineage>
</organism>
<feature type="non-terminal residue" evidence="1">
    <location>
        <position position="43"/>
    </location>
</feature>